<evidence type="ECO:0000256" key="1">
    <source>
        <dbReference type="SAM" id="MobiDB-lite"/>
    </source>
</evidence>
<dbReference type="InterPro" id="IPR027417">
    <property type="entry name" value="P-loop_NTPase"/>
</dbReference>
<sequence>MYYELPYRHIRLLWVSPELNHNEQISCSLQVVDLDSHPLFYCLSYTWINPLGLPESSKEVQDEKRNPLGEQIICNGQPLAISWNLLKCLQFFRQSGLHVRNTDGTVSSSSRPIWIDAVCINQKSDREKETQILMMSEIYARAQQVLIWLGPKDEHSRHAASVINRLASVADGVHILQYCDLTRDDPCPRLGIEPSISLNEWCSYVALLQRAWFSRVWVAQESYFAKSIVVFCGETEIIWNNLVKSARMLQETGLAEALQEMARSNSNIDETPLVDNLTQSPDSESSEPPIHSFSPLKSDLNNQFILTVFGGEGKKTSFTLESLLSYARYLDAGNALDKVFGLRGVWQNTAAGKRLGDLVPVNYKTSMSVVFMNATYAAICESEDLNILRFVGQPLSTQFDSSELPSWVPDYRHWPQLHSINAPKNSSSEDTSKSGGALSRGEARTLTPDPRAENYSTWRADGCQAWHPIDLEDQSMCLTVKGILFEAVTDIGPFYRQVDNSEFYLLLRFLGVAKSLSSPYDQNSSMAWLQALIAGIYQGRPAGSEAVCAFHDLIAVFVKELEEYLDFCDREEFPGASDLKRHLEQTKSVIDELSASQSNCDVIPTWEKVRRLIEISRRSPDEDAERRRMDSDTNAIRQSFDRAYMGRRIFRTTSNYWGISSESLKEGDQVCIISGADTPYVLRKNNRGWCVIGEAYVHGIMHGEAARGPFEDLKLLNFTPDITNILIDCHPEKNEIHKTLSVRGEQFIELHGQHIKFYSDPSKRTYKPEDLESLGKLDNFALPEKERRITEHRLITSKIDVRIDGIEDVKWNTSAIDNLVLGQPEKEIIIGLTSSFKESTTRFVDFIMGKGRGIIMLLHGPPGAGKTLTAESLSEYMRRPLYVLGVGDLGTKGQEVEQNLDKTFTRCAWWNAIILIDESDLFLEKRTVDNLERNEIVSGKHTDLEGVATVAYKKVLEFLRLIEYYGGIMIMTTNRIKTMDPAFESRIDLMLAYEGLDPAGRKTLWRSILSSHTVNMAEEKAV</sequence>
<feature type="region of interest" description="Disordered" evidence="1">
    <location>
        <begin position="419"/>
        <end position="453"/>
    </location>
</feature>
<dbReference type="STRING" id="2512241.A0A553HP61"/>
<dbReference type="AlphaFoldDB" id="A0A553HP61"/>
<dbReference type="Pfam" id="PF00004">
    <property type="entry name" value="AAA"/>
    <property type="match status" value="1"/>
</dbReference>
<dbReference type="OrthoDB" id="2157530at2759"/>
<dbReference type="GO" id="GO:0016887">
    <property type="term" value="F:ATP hydrolysis activity"/>
    <property type="evidence" value="ECO:0007669"/>
    <property type="project" value="InterPro"/>
</dbReference>
<feature type="domain" description="AAA+ ATPase" evidence="2">
    <location>
        <begin position="852"/>
        <end position="997"/>
    </location>
</feature>
<evidence type="ECO:0000313" key="3">
    <source>
        <dbReference type="EMBL" id="TRX89742.1"/>
    </source>
</evidence>
<dbReference type="InterPro" id="IPR003593">
    <property type="entry name" value="AAA+_ATPase"/>
</dbReference>
<comment type="caution">
    <text evidence="3">The sequence shown here is derived from an EMBL/GenBank/DDBJ whole genome shotgun (WGS) entry which is preliminary data.</text>
</comment>
<name>A0A553HP61_9PEZI</name>
<dbReference type="EMBL" id="VFLP01000063">
    <property type="protein sequence ID" value="TRX89742.1"/>
    <property type="molecule type" value="Genomic_DNA"/>
</dbReference>
<organism evidence="3 4">
    <name type="scientific">Xylaria flabelliformis</name>
    <dbReference type="NCBI Taxonomy" id="2512241"/>
    <lineage>
        <taxon>Eukaryota</taxon>
        <taxon>Fungi</taxon>
        <taxon>Dikarya</taxon>
        <taxon>Ascomycota</taxon>
        <taxon>Pezizomycotina</taxon>
        <taxon>Sordariomycetes</taxon>
        <taxon>Xylariomycetidae</taxon>
        <taxon>Xylariales</taxon>
        <taxon>Xylariaceae</taxon>
        <taxon>Xylaria</taxon>
    </lineage>
</organism>
<protein>
    <recommendedName>
        <fullName evidence="2">AAA+ ATPase domain-containing protein</fullName>
    </recommendedName>
</protein>
<feature type="compositionally biased region" description="Polar residues" evidence="1">
    <location>
        <begin position="419"/>
        <end position="429"/>
    </location>
</feature>
<feature type="region of interest" description="Disordered" evidence="1">
    <location>
        <begin position="269"/>
        <end position="295"/>
    </location>
</feature>
<dbReference type="SMART" id="SM00382">
    <property type="entry name" value="AAA"/>
    <property type="match status" value="1"/>
</dbReference>
<proteinExistence type="predicted"/>
<dbReference type="InterPro" id="IPR003959">
    <property type="entry name" value="ATPase_AAA_core"/>
</dbReference>
<gene>
    <name evidence="3" type="ORF">FHL15_009332</name>
</gene>
<dbReference type="SUPFAM" id="SSF52540">
    <property type="entry name" value="P-loop containing nucleoside triphosphate hydrolases"/>
    <property type="match status" value="1"/>
</dbReference>
<dbReference type="Pfam" id="PF26639">
    <property type="entry name" value="Het-6_barrel"/>
    <property type="match status" value="1"/>
</dbReference>
<reference evidence="4" key="1">
    <citation type="submission" date="2019-06" db="EMBL/GenBank/DDBJ databases">
        <title>Draft genome sequence of the griseofulvin-producing fungus Xylaria cubensis strain G536.</title>
        <authorList>
            <person name="Mead M.E."/>
            <person name="Raja H.A."/>
            <person name="Steenwyk J.L."/>
            <person name="Knowles S.L."/>
            <person name="Oberlies N.H."/>
            <person name="Rokas A."/>
        </authorList>
    </citation>
    <scope>NUCLEOTIDE SEQUENCE [LARGE SCALE GENOMIC DNA]</scope>
    <source>
        <strain evidence="4">G536</strain>
    </source>
</reference>
<dbReference type="Gene3D" id="3.40.50.300">
    <property type="entry name" value="P-loop containing nucleotide triphosphate hydrolases"/>
    <property type="match status" value="1"/>
</dbReference>
<dbReference type="PANTHER" id="PTHR24148">
    <property type="entry name" value="ANKYRIN REPEAT DOMAIN-CONTAINING PROTEIN 39 HOMOLOG-RELATED"/>
    <property type="match status" value="1"/>
</dbReference>
<evidence type="ECO:0000313" key="4">
    <source>
        <dbReference type="Proteomes" id="UP000319160"/>
    </source>
</evidence>
<accession>A0A553HP61</accession>
<dbReference type="PANTHER" id="PTHR24148:SF73">
    <property type="entry name" value="HET DOMAIN PROTEIN (AFU_ORTHOLOGUE AFUA_8G01020)"/>
    <property type="match status" value="1"/>
</dbReference>
<dbReference type="InterPro" id="IPR010730">
    <property type="entry name" value="HET"/>
</dbReference>
<dbReference type="InterPro" id="IPR052895">
    <property type="entry name" value="HetReg/Transcr_Mod"/>
</dbReference>
<dbReference type="Proteomes" id="UP000319160">
    <property type="component" value="Unassembled WGS sequence"/>
</dbReference>
<evidence type="ECO:0000259" key="2">
    <source>
        <dbReference type="SMART" id="SM00382"/>
    </source>
</evidence>
<keyword evidence="4" id="KW-1185">Reference proteome</keyword>
<dbReference type="CDD" id="cd19481">
    <property type="entry name" value="RecA-like_protease"/>
    <property type="match status" value="1"/>
</dbReference>
<dbReference type="Pfam" id="PF06985">
    <property type="entry name" value="HET"/>
    <property type="match status" value="1"/>
</dbReference>
<dbReference type="GO" id="GO:0005524">
    <property type="term" value="F:ATP binding"/>
    <property type="evidence" value="ECO:0007669"/>
    <property type="project" value="InterPro"/>
</dbReference>